<evidence type="ECO:0000313" key="3">
    <source>
        <dbReference type="Proteomes" id="UP001204814"/>
    </source>
</evidence>
<dbReference type="CDD" id="cd00093">
    <property type="entry name" value="HTH_XRE"/>
    <property type="match status" value="1"/>
</dbReference>
<dbReference type="EMBL" id="JANGBO010000014">
    <property type="protein sequence ID" value="MCQ5062542.1"/>
    <property type="molecule type" value="Genomic_DNA"/>
</dbReference>
<dbReference type="AlphaFoldDB" id="A0AAP2UGK0"/>
<gene>
    <name evidence="2" type="ORF">NE542_12020</name>
</gene>
<dbReference type="RefSeq" id="WP_032091005.1">
    <property type="nucleotide sequence ID" value="NZ_CAKMUM010000009.1"/>
</dbReference>
<dbReference type="InterPro" id="IPR001387">
    <property type="entry name" value="Cro/C1-type_HTH"/>
</dbReference>
<name>A0AAP2UGK0_9FIRM</name>
<dbReference type="PROSITE" id="PS50943">
    <property type="entry name" value="HTH_CROC1"/>
    <property type="match status" value="1"/>
</dbReference>
<dbReference type="SMART" id="SM00530">
    <property type="entry name" value="HTH_XRE"/>
    <property type="match status" value="1"/>
</dbReference>
<dbReference type="Proteomes" id="UP001204814">
    <property type="component" value="Unassembled WGS sequence"/>
</dbReference>
<protein>
    <submittedName>
        <fullName evidence="2">Helix-turn-helix domain-containing protein</fullName>
    </submittedName>
</protein>
<organism evidence="2 3">
    <name type="scientific">Faecalibacillus intestinalis</name>
    <dbReference type="NCBI Taxonomy" id="1982626"/>
    <lineage>
        <taxon>Bacteria</taxon>
        <taxon>Bacillati</taxon>
        <taxon>Bacillota</taxon>
        <taxon>Erysipelotrichia</taxon>
        <taxon>Erysipelotrichales</taxon>
        <taxon>Coprobacillaceae</taxon>
        <taxon>Faecalibacillus</taxon>
    </lineage>
</organism>
<comment type="caution">
    <text evidence="2">The sequence shown here is derived from an EMBL/GenBank/DDBJ whole genome shotgun (WGS) entry which is preliminary data.</text>
</comment>
<sequence>MSTFSEILKRERENKGYSKAELARKLNIPYTTYQNYENGREPKIDVIKQISEELGINPSVFFDLENRDPLYERNFHPIDHSEIECIMLYDSGKFEYMKDTFDNHRKELYRQSWKVHDMFDNFYNALIELRAKTFVEVDHEKLKYIRWDILDILERTDIDTRFQYEKTIYESQYMNEECINEFKERNPDYKKQIINKILFPNNDFNFEFETEESIDGMYKVALAYYFKNKYKIT</sequence>
<evidence type="ECO:0000259" key="1">
    <source>
        <dbReference type="PROSITE" id="PS50943"/>
    </source>
</evidence>
<feature type="domain" description="HTH cro/C1-type" evidence="1">
    <location>
        <begin position="8"/>
        <end position="61"/>
    </location>
</feature>
<dbReference type="Gene3D" id="1.10.260.40">
    <property type="entry name" value="lambda repressor-like DNA-binding domains"/>
    <property type="match status" value="1"/>
</dbReference>
<dbReference type="GO" id="GO:0003677">
    <property type="term" value="F:DNA binding"/>
    <property type="evidence" value="ECO:0007669"/>
    <property type="project" value="InterPro"/>
</dbReference>
<proteinExistence type="predicted"/>
<dbReference type="InterPro" id="IPR010982">
    <property type="entry name" value="Lambda_DNA-bd_dom_sf"/>
</dbReference>
<accession>A0AAP2UGK0</accession>
<dbReference type="Pfam" id="PF01381">
    <property type="entry name" value="HTH_3"/>
    <property type="match status" value="1"/>
</dbReference>
<evidence type="ECO:0000313" key="2">
    <source>
        <dbReference type="EMBL" id="MCQ5062542.1"/>
    </source>
</evidence>
<dbReference type="SUPFAM" id="SSF47413">
    <property type="entry name" value="lambda repressor-like DNA-binding domains"/>
    <property type="match status" value="1"/>
</dbReference>
<reference evidence="2" key="1">
    <citation type="submission" date="2022-06" db="EMBL/GenBank/DDBJ databases">
        <title>Isolation of gut microbiota from human fecal samples.</title>
        <authorList>
            <person name="Pamer E.G."/>
            <person name="Barat B."/>
            <person name="Waligurski E."/>
            <person name="Medina S."/>
            <person name="Paddock L."/>
            <person name="Mostad J."/>
        </authorList>
    </citation>
    <scope>NUCLEOTIDE SEQUENCE</scope>
    <source>
        <strain evidence="2">DFI.6.24</strain>
    </source>
</reference>